<feature type="transmembrane region" description="Helical" evidence="5">
    <location>
        <begin position="95"/>
        <end position="113"/>
    </location>
</feature>
<dbReference type="Pfam" id="PF07690">
    <property type="entry name" value="MFS_1"/>
    <property type="match status" value="1"/>
</dbReference>
<feature type="transmembrane region" description="Helical" evidence="5">
    <location>
        <begin position="380"/>
        <end position="403"/>
    </location>
</feature>
<proteinExistence type="predicted"/>
<evidence type="ECO:0000256" key="5">
    <source>
        <dbReference type="SAM" id="Phobius"/>
    </source>
</evidence>
<dbReference type="EMBL" id="BNJK01000001">
    <property type="protein sequence ID" value="GHO91640.1"/>
    <property type="molecule type" value="Genomic_DNA"/>
</dbReference>
<dbReference type="SUPFAM" id="SSF103473">
    <property type="entry name" value="MFS general substrate transporter"/>
    <property type="match status" value="1"/>
</dbReference>
<feature type="transmembrane region" description="Helical" evidence="5">
    <location>
        <begin position="267"/>
        <end position="285"/>
    </location>
</feature>
<dbReference type="Gene3D" id="1.20.1250.20">
    <property type="entry name" value="MFS general substrate transporter like domains"/>
    <property type="match status" value="1"/>
</dbReference>
<feature type="transmembrane region" description="Helical" evidence="5">
    <location>
        <begin position="67"/>
        <end position="88"/>
    </location>
</feature>
<dbReference type="AlphaFoldDB" id="A0A8J3IFM8"/>
<dbReference type="InterPro" id="IPR020846">
    <property type="entry name" value="MFS_dom"/>
</dbReference>
<dbReference type="InterPro" id="IPR036259">
    <property type="entry name" value="MFS_trans_sf"/>
</dbReference>
<dbReference type="PROSITE" id="PS50850">
    <property type="entry name" value="MFS"/>
    <property type="match status" value="1"/>
</dbReference>
<feature type="transmembrane region" description="Helical" evidence="5">
    <location>
        <begin position="153"/>
        <end position="177"/>
    </location>
</feature>
<dbReference type="PANTHER" id="PTHR42910:SF1">
    <property type="entry name" value="MAJOR FACILITATOR SUPERFAMILY (MFS) PROFILE DOMAIN-CONTAINING PROTEIN"/>
    <property type="match status" value="1"/>
</dbReference>
<comment type="caution">
    <text evidence="7">The sequence shown here is derived from an EMBL/GenBank/DDBJ whole genome shotgun (WGS) entry which is preliminary data.</text>
</comment>
<keyword evidence="4 5" id="KW-0472">Membrane</keyword>
<name>A0A8J3IFM8_9CHLR</name>
<accession>A0A8J3IFM8</accession>
<reference evidence="7" key="1">
    <citation type="submission" date="2020-10" db="EMBL/GenBank/DDBJ databases">
        <title>Taxonomic study of unclassified bacteria belonging to the class Ktedonobacteria.</title>
        <authorList>
            <person name="Yabe S."/>
            <person name="Wang C.M."/>
            <person name="Zheng Y."/>
            <person name="Sakai Y."/>
            <person name="Cavaletti L."/>
            <person name="Monciardini P."/>
            <person name="Donadio S."/>
        </authorList>
    </citation>
    <scope>NUCLEOTIDE SEQUENCE</scope>
    <source>
        <strain evidence="7">ID150040</strain>
    </source>
</reference>
<dbReference type="GO" id="GO:0005886">
    <property type="term" value="C:plasma membrane"/>
    <property type="evidence" value="ECO:0007669"/>
    <property type="project" value="UniProtKB-SubCell"/>
</dbReference>
<dbReference type="CDD" id="cd17324">
    <property type="entry name" value="MFS_NepI_like"/>
    <property type="match status" value="1"/>
</dbReference>
<evidence type="ECO:0000313" key="7">
    <source>
        <dbReference type="EMBL" id="GHO91640.1"/>
    </source>
</evidence>
<dbReference type="PANTHER" id="PTHR42910">
    <property type="entry name" value="TRANSPORTER SCO4007-RELATED"/>
    <property type="match status" value="1"/>
</dbReference>
<feature type="transmembrane region" description="Helical" evidence="5">
    <location>
        <begin position="297"/>
        <end position="313"/>
    </location>
</feature>
<evidence type="ECO:0000313" key="8">
    <source>
        <dbReference type="Proteomes" id="UP000597444"/>
    </source>
</evidence>
<feature type="transmembrane region" description="Helical" evidence="5">
    <location>
        <begin position="30"/>
        <end position="47"/>
    </location>
</feature>
<evidence type="ECO:0000259" key="6">
    <source>
        <dbReference type="PROSITE" id="PS50850"/>
    </source>
</evidence>
<comment type="subcellular location">
    <subcellularLocation>
        <location evidence="1">Cell membrane</location>
        <topology evidence="1">Multi-pass membrane protein</topology>
    </subcellularLocation>
</comment>
<keyword evidence="2 5" id="KW-0812">Transmembrane</keyword>
<keyword evidence="3 5" id="KW-1133">Transmembrane helix</keyword>
<dbReference type="RefSeq" id="WP_236064852.1">
    <property type="nucleotide sequence ID" value="NZ_BNJK01000001.1"/>
</dbReference>
<feature type="transmembrane region" description="Helical" evidence="5">
    <location>
        <begin position="183"/>
        <end position="203"/>
    </location>
</feature>
<feature type="domain" description="Major facilitator superfamily (MFS) profile" evidence="6">
    <location>
        <begin position="30"/>
        <end position="408"/>
    </location>
</feature>
<feature type="transmembrane region" description="Helical" evidence="5">
    <location>
        <begin position="119"/>
        <end position="141"/>
    </location>
</feature>
<feature type="transmembrane region" description="Helical" evidence="5">
    <location>
        <begin position="236"/>
        <end position="255"/>
    </location>
</feature>
<dbReference type="GO" id="GO:0022857">
    <property type="term" value="F:transmembrane transporter activity"/>
    <property type="evidence" value="ECO:0007669"/>
    <property type="project" value="InterPro"/>
</dbReference>
<evidence type="ECO:0000256" key="2">
    <source>
        <dbReference type="ARBA" id="ARBA00022692"/>
    </source>
</evidence>
<keyword evidence="8" id="KW-1185">Reference proteome</keyword>
<evidence type="ECO:0000256" key="1">
    <source>
        <dbReference type="ARBA" id="ARBA00004651"/>
    </source>
</evidence>
<evidence type="ECO:0000256" key="3">
    <source>
        <dbReference type="ARBA" id="ARBA00022989"/>
    </source>
</evidence>
<organism evidence="7 8">
    <name type="scientific">Reticulibacter mediterranei</name>
    <dbReference type="NCBI Taxonomy" id="2778369"/>
    <lineage>
        <taxon>Bacteria</taxon>
        <taxon>Bacillati</taxon>
        <taxon>Chloroflexota</taxon>
        <taxon>Ktedonobacteria</taxon>
        <taxon>Ktedonobacterales</taxon>
        <taxon>Reticulibacteraceae</taxon>
        <taxon>Reticulibacter</taxon>
    </lineage>
</organism>
<evidence type="ECO:0000256" key="4">
    <source>
        <dbReference type="ARBA" id="ARBA00023136"/>
    </source>
</evidence>
<sequence length="413" mass="44002">MSRNLTKDVTSSSAAGIATGAAASRMDRRLVWLLAIACCISVANLYYSQPILADIGRNFHMSVSETGFIATLGQLGYASGLLFIVPLGDRYNRRTLIVCMLVAVTLALIAMAIAPNAVFLAIASYAVGVTTVVPQLIIPFAASMAGDHERGQVIGTVMSGLLIGILLARTASGFISAHLGWQAVYWIAAAMMVALAVVMRFALPADRPRSSMSYPRLLHSLWQLARREPVLRETSVIGGLVFGAFSAFWVVLAFFLETPPYHYGSDVAGLFGLVGVAGALAASFVGRLADKMDSRRTTGIAVGVVVVSFALFWLTGHYLWGLIIGVILLDLGMQSIQVSNQTRVYSLNPHERNRLNSVYMVSYFIGGSLGSLLGSYGWSIAGWTGVCAVGGILLVAALGIYAVNSRRKAIANV</sequence>
<gene>
    <name evidence="7" type="ORF">KSF_016880</name>
</gene>
<protein>
    <submittedName>
        <fullName evidence="7">Major facilitator transporter</fullName>
    </submittedName>
</protein>
<dbReference type="InterPro" id="IPR011701">
    <property type="entry name" value="MFS"/>
</dbReference>
<dbReference type="Proteomes" id="UP000597444">
    <property type="component" value="Unassembled WGS sequence"/>
</dbReference>